<dbReference type="AlphaFoldDB" id="A0A2H0URB1"/>
<organism evidence="4 5">
    <name type="scientific">Candidatus Harrisonbacteria bacterium CG10_big_fil_rev_8_21_14_0_10_40_38</name>
    <dbReference type="NCBI Taxonomy" id="1974583"/>
    <lineage>
        <taxon>Bacteria</taxon>
        <taxon>Candidatus Harrisoniibacteriota</taxon>
    </lineage>
</organism>
<dbReference type="Proteomes" id="UP000231157">
    <property type="component" value="Unassembled WGS sequence"/>
</dbReference>
<evidence type="ECO:0000256" key="1">
    <source>
        <dbReference type="SAM" id="MobiDB-lite"/>
    </source>
</evidence>
<feature type="region of interest" description="Disordered" evidence="1">
    <location>
        <begin position="146"/>
        <end position="176"/>
    </location>
</feature>
<keyword evidence="2" id="KW-0812">Transmembrane</keyword>
<gene>
    <name evidence="4" type="ORF">COU07_03780</name>
</gene>
<evidence type="ECO:0000259" key="3">
    <source>
        <dbReference type="PROSITE" id="PS51434"/>
    </source>
</evidence>
<dbReference type="EMBL" id="PFAZ01000009">
    <property type="protein sequence ID" value="PIR88982.1"/>
    <property type="molecule type" value="Genomic_DNA"/>
</dbReference>
<comment type="caution">
    <text evidence="4">The sequence shown here is derived from an EMBL/GenBank/DDBJ whole genome shotgun (WGS) entry which is preliminary data.</text>
</comment>
<feature type="compositionally biased region" description="Basic and acidic residues" evidence="1">
    <location>
        <begin position="148"/>
        <end position="176"/>
    </location>
</feature>
<protein>
    <recommendedName>
        <fullName evidence="3">Peptidase S59 domain-containing protein</fullName>
    </recommendedName>
</protein>
<feature type="domain" description="Peptidase S59" evidence="3">
    <location>
        <begin position="149"/>
        <end position="176"/>
    </location>
</feature>
<dbReference type="Pfam" id="PF12666">
    <property type="entry name" value="PrgI"/>
    <property type="match status" value="1"/>
</dbReference>
<evidence type="ECO:0000313" key="4">
    <source>
        <dbReference type="EMBL" id="PIR88982.1"/>
    </source>
</evidence>
<proteinExistence type="predicted"/>
<reference evidence="5" key="1">
    <citation type="submission" date="2017-09" db="EMBL/GenBank/DDBJ databases">
        <title>Depth-based differentiation of microbial function through sediment-hosted aquifers and enrichment of novel symbionts in the deep terrestrial subsurface.</title>
        <authorList>
            <person name="Probst A.J."/>
            <person name="Ladd B."/>
            <person name="Jarett J.K."/>
            <person name="Geller-Mcgrath D.E."/>
            <person name="Sieber C.M.K."/>
            <person name="Emerson J.B."/>
            <person name="Anantharaman K."/>
            <person name="Thomas B.C."/>
            <person name="Malmstrom R."/>
            <person name="Stieglmeier M."/>
            <person name="Klingl A."/>
            <person name="Woyke T."/>
            <person name="Ryan C.M."/>
            <person name="Banfield J.F."/>
        </authorList>
    </citation>
    <scope>NUCLEOTIDE SEQUENCE [LARGE SCALE GENOMIC DNA]</scope>
</reference>
<keyword evidence="2" id="KW-0472">Membrane</keyword>
<sequence length="176" mass="20056">MQQFQVPQFIDMSPKIVGPLTLKQFLILAAAGIPVFILLFVFKPWLWAIIAVIAGGIAAAFAFAKINGQPLSKIAVSAFIYLWKPRLYLWKRIEKQISLPELPKIQTPEGKKAPLKDLFLKITTTTHPIEQREKLSKLFTLPKFTPIKKSDKPKPPSFETIRRLSGERDEAKRVDY</sequence>
<dbReference type="PROSITE" id="PS51434">
    <property type="entry name" value="NUP_C"/>
    <property type="match status" value="1"/>
</dbReference>
<name>A0A2H0URB1_9BACT</name>
<feature type="transmembrane region" description="Helical" evidence="2">
    <location>
        <begin position="20"/>
        <end position="39"/>
    </location>
</feature>
<accession>A0A2H0URB1</accession>
<keyword evidence="2" id="KW-1133">Transmembrane helix</keyword>
<dbReference type="InterPro" id="IPR024414">
    <property type="entry name" value="Uncharacterised_PrgI"/>
</dbReference>
<dbReference type="GO" id="GO:0017056">
    <property type="term" value="F:structural constituent of nuclear pore"/>
    <property type="evidence" value="ECO:0007669"/>
    <property type="project" value="InterPro"/>
</dbReference>
<feature type="transmembrane region" description="Helical" evidence="2">
    <location>
        <begin position="45"/>
        <end position="64"/>
    </location>
</feature>
<dbReference type="InterPro" id="IPR007230">
    <property type="entry name" value="Nup98_auto-Pept-S59_dom"/>
</dbReference>
<evidence type="ECO:0000256" key="2">
    <source>
        <dbReference type="SAM" id="Phobius"/>
    </source>
</evidence>
<evidence type="ECO:0000313" key="5">
    <source>
        <dbReference type="Proteomes" id="UP000231157"/>
    </source>
</evidence>